<evidence type="ECO:0000313" key="4">
    <source>
        <dbReference type="Proteomes" id="UP000642571"/>
    </source>
</evidence>
<dbReference type="RefSeq" id="WP_188655866.1">
    <property type="nucleotide sequence ID" value="NZ_BMIN01000022.1"/>
</dbReference>
<protein>
    <recommendedName>
        <fullName evidence="1">Isoaspartyl dipeptidase</fullName>
        <ecNumber evidence="1">3.4.19.-</ecNumber>
    </recommendedName>
</protein>
<dbReference type="SUPFAM" id="SSF51338">
    <property type="entry name" value="Composite domain of metallo-dependent hydrolases"/>
    <property type="match status" value="1"/>
</dbReference>
<evidence type="ECO:0000259" key="2">
    <source>
        <dbReference type="Pfam" id="PF01979"/>
    </source>
</evidence>
<keyword evidence="4" id="KW-1185">Reference proteome</keyword>
<reference evidence="4" key="1">
    <citation type="journal article" date="2019" name="Int. J. Syst. Evol. Microbiol.">
        <title>The Global Catalogue of Microorganisms (GCM) 10K type strain sequencing project: providing services to taxonomists for standard genome sequencing and annotation.</title>
        <authorList>
            <consortium name="The Broad Institute Genomics Platform"/>
            <consortium name="The Broad Institute Genome Sequencing Center for Infectious Disease"/>
            <person name="Wu L."/>
            <person name="Ma J."/>
        </authorList>
    </citation>
    <scope>NUCLEOTIDE SEQUENCE [LARGE SCALE GENOMIC DNA]</scope>
    <source>
        <strain evidence="4">CGMCC 1.15353</strain>
    </source>
</reference>
<keyword evidence="1" id="KW-0862">Zinc</keyword>
<dbReference type="PIRSF" id="PIRSF001238">
    <property type="entry name" value="IadA"/>
    <property type="match status" value="1"/>
</dbReference>
<dbReference type="EC" id="3.4.19.-" evidence="1"/>
<name>A0ABQ1QIJ1_9BACI</name>
<gene>
    <name evidence="3" type="primary">iadA</name>
    <name evidence="3" type="ORF">GCM10011389_37110</name>
</gene>
<dbReference type="Proteomes" id="UP000642571">
    <property type="component" value="Unassembled WGS sequence"/>
</dbReference>
<keyword evidence="1" id="KW-0482">Metalloprotease</keyword>
<dbReference type="NCBIfam" id="TIGR01975">
    <property type="entry name" value="isoAsp_dipep"/>
    <property type="match status" value="1"/>
</dbReference>
<keyword evidence="1" id="KW-0378">Hydrolase</keyword>
<keyword evidence="1" id="KW-0645">Protease</keyword>
<feature type="domain" description="Amidohydrolase-related" evidence="2">
    <location>
        <begin position="54"/>
        <end position="375"/>
    </location>
</feature>
<comment type="similarity">
    <text evidence="1">Belongs to the peptidase M38 family.</text>
</comment>
<dbReference type="Pfam" id="PF01979">
    <property type="entry name" value="Amidohydro_1"/>
    <property type="match status" value="1"/>
</dbReference>
<dbReference type="InterPro" id="IPR006680">
    <property type="entry name" value="Amidohydro-rel"/>
</dbReference>
<dbReference type="SUPFAM" id="SSF51556">
    <property type="entry name" value="Metallo-dependent hydrolases"/>
    <property type="match status" value="1"/>
</dbReference>
<comment type="PTM">
    <text evidence="1">Carboxylation allows a single lysine to coordinate two zinc ions.</text>
</comment>
<evidence type="ECO:0000256" key="1">
    <source>
        <dbReference type="PIRNR" id="PIRNR001238"/>
    </source>
</evidence>
<dbReference type="Gene3D" id="2.30.40.10">
    <property type="entry name" value="Urease, subunit C, domain 1"/>
    <property type="match status" value="1"/>
</dbReference>
<dbReference type="InterPro" id="IPR032466">
    <property type="entry name" value="Metal_Hydrolase"/>
</dbReference>
<dbReference type="InterPro" id="IPR011059">
    <property type="entry name" value="Metal-dep_hydrolase_composite"/>
</dbReference>
<dbReference type="PANTHER" id="PTHR11647">
    <property type="entry name" value="HYDRANTOINASE/DIHYDROPYRIMIDINASE FAMILY MEMBER"/>
    <property type="match status" value="1"/>
</dbReference>
<dbReference type="Gene3D" id="3.20.20.140">
    <property type="entry name" value="Metal-dependent hydrolases"/>
    <property type="match status" value="1"/>
</dbReference>
<comment type="cofactor">
    <cofactor evidence="1">
        <name>Zn(2+)</name>
        <dbReference type="ChEBI" id="CHEBI:29105"/>
    </cofactor>
    <text evidence="1">Binds 2 Zn(2+) ions per subunit.</text>
</comment>
<dbReference type="InterPro" id="IPR050378">
    <property type="entry name" value="Metallo-dep_Hydrolases_sf"/>
</dbReference>
<comment type="subcellular location">
    <subcellularLocation>
        <location evidence="1">Cytoplasm</location>
    </subcellularLocation>
</comment>
<organism evidence="3 4">
    <name type="scientific">Pontibacillus salipaludis</name>
    <dbReference type="NCBI Taxonomy" id="1697394"/>
    <lineage>
        <taxon>Bacteria</taxon>
        <taxon>Bacillati</taxon>
        <taxon>Bacillota</taxon>
        <taxon>Bacilli</taxon>
        <taxon>Bacillales</taxon>
        <taxon>Bacillaceae</taxon>
        <taxon>Pontibacillus</taxon>
    </lineage>
</organism>
<keyword evidence="1" id="KW-0479">Metal-binding</keyword>
<dbReference type="InterPro" id="IPR010229">
    <property type="entry name" value="Pept_M38_dipep"/>
</dbReference>
<dbReference type="PANTHER" id="PTHR11647:SF1">
    <property type="entry name" value="COLLAPSIN RESPONSE MEDIATOR PROTEIN"/>
    <property type="match status" value="1"/>
</dbReference>
<accession>A0ABQ1QIJ1</accession>
<evidence type="ECO:0000313" key="3">
    <source>
        <dbReference type="EMBL" id="GGD26162.1"/>
    </source>
</evidence>
<proteinExistence type="inferred from homology"/>
<dbReference type="EMBL" id="BMIN01000022">
    <property type="protein sequence ID" value="GGD26162.1"/>
    <property type="molecule type" value="Genomic_DNA"/>
</dbReference>
<comment type="function">
    <text evidence="1">Catalyzes the hydrolytic cleavage of a subset of L-isoaspartyl (L-beta-aspartyl) dipeptides. Used to degrade proteins damaged by L-isoaspartyl residues formation.</text>
</comment>
<comment type="caution">
    <text evidence="3">The sequence shown here is derived from an EMBL/GenBank/DDBJ whole genome shotgun (WGS) entry which is preliminary data.</text>
</comment>
<sequence length="389" mass="41694">MLTLIQNGDVYAPRYIGKKDILLVDQKIGAIRDSIPVPENFVDIKVIDATGKRIVPGFIDSHVHITGGGGEGSYKTRTPELQLTDATLSGVTTLVGVLGTDGTTRTMTNLVAKARALREEGISCYAHTGSYQVPVKTLTGKIEDDLILIDLIIGAGEIAIADHRSSQPTVEELAKIASQARVGGILSGKAGIVNVHVGDSADGVSILEEIADGTDIPIKQFYPTHMNRNPLLFEAGIQYALKGGYVDFTTSTIPKFLEEGEVKCGRALKRMLEAGVPVEQITFTSDGQASLPDFDEKGDFIGLKLGKVDTLYKAVREAVIEEGVELEVAIQTVTSNPAHILKLTHKGELSKGKDADLVILDEDLQVDTVFALGRLMVEGKEAVVKGTFE</sequence>